<keyword evidence="2" id="KW-0689">Ribosomal protein</keyword>
<evidence type="ECO:0000259" key="1">
    <source>
        <dbReference type="Pfam" id="PF01248"/>
    </source>
</evidence>
<dbReference type="InterPro" id="IPR029064">
    <property type="entry name" value="Ribosomal_eL30-like_sf"/>
</dbReference>
<gene>
    <name evidence="2" type="ordered locus">Kole_1404</name>
</gene>
<dbReference type="Proteomes" id="UP000002382">
    <property type="component" value="Chromosome"/>
</dbReference>
<keyword evidence="2" id="KW-0687">Ribonucleoprotein</keyword>
<dbReference type="AlphaFoldDB" id="C5CDZ5"/>
<sequence length="108" mass="11917">MLGFAAKARKIVFGKDQIRAYLRNRRQKKKVLVLASDASESIKKDWLKRCESQKVPFVLLKNTDRISLAKALGKVSFSAVGVTDEELAAEIVRLAEAGGEKNGEDPSL</sequence>
<feature type="domain" description="Ribosomal protein eL8/eL30/eS12/Gadd45" evidence="1">
    <location>
        <begin position="3"/>
        <end position="88"/>
    </location>
</feature>
<accession>C5CDZ5</accession>
<name>C5CDZ5_KOSOT</name>
<dbReference type="RefSeq" id="WP_015868744.1">
    <property type="nucleotide sequence ID" value="NC_012785.1"/>
</dbReference>
<dbReference type="InterPro" id="IPR004038">
    <property type="entry name" value="Ribosomal_eL8/eL30/eS12/Gad45"/>
</dbReference>
<keyword evidence="3" id="KW-1185">Reference proteome</keyword>
<dbReference type="EMBL" id="CP001634">
    <property type="protein sequence ID" value="ACR80097.1"/>
    <property type="molecule type" value="Genomic_DNA"/>
</dbReference>
<reference evidence="2 3" key="2">
    <citation type="journal article" date="2011" name="J. Bacteriol.">
        <title>Genome Sequence of Kosmotoga olearia Strain TBF 19.5.1, a Thermophilic Bacterium with a Wide Growth Temperature Range, Isolated from the Troll B Oil Platform in the North Sea.</title>
        <authorList>
            <person name="Swithers K.S."/>
            <person name="Dipippo J.L."/>
            <person name="Bruce D.C."/>
            <person name="Detter C."/>
            <person name="Tapia R."/>
            <person name="Han S."/>
            <person name="Goodwin L.A."/>
            <person name="Han J."/>
            <person name="Woyke T."/>
            <person name="Pitluck S."/>
            <person name="Pennacchio L."/>
            <person name="Nolan M."/>
            <person name="Mikhailova N."/>
            <person name="Land M.L."/>
            <person name="Nesbo C.L."/>
            <person name="Gogarten J.P."/>
            <person name="Noll K.M."/>
        </authorList>
    </citation>
    <scope>NUCLEOTIDE SEQUENCE [LARGE SCALE GENOMIC DNA]</scope>
    <source>
        <strain evidence="3">ATCC BAA-1733 / DSM 21960 / TBF 19.5.1</strain>
    </source>
</reference>
<proteinExistence type="predicted"/>
<dbReference type="STRING" id="521045.Kole_1404"/>
<evidence type="ECO:0000313" key="3">
    <source>
        <dbReference type="Proteomes" id="UP000002382"/>
    </source>
</evidence>
<organism evidence="2 3">
    <name type="scientific">Kosmotoga olearia (strain ATCC BAA-1733 / DSM 21960 / TBF 19.5.1)</name>
    <dbReference type="NCBI Taxonomy" id="521045"/>
    <lineage>
        <taxon>Bacteria</taxon>
        <taxon>Thermotogati</taxon>
        <taxon>Thermotogota</taxon>
        <taxon>Thermotogae</taxon>
        <taxon>Kosmotogales</taxon>
        <taxon>Kosmotogaceae</taxon>
        <taxon>Kosmotoga</taxon>
    </lineage>
</organism>
<dbReference type="GO" id="GO:0005840">
    <property type="term" value="C:ribosome"/>
    <property type="evidence" value="ECO:0007669"/>
    <property type="project" value="UniProtKB-KW"/>
</dbReference>
<dbReference type="SUPFAM" id="SSF55315">
    <property type="entry name" value="L30e-like"/>
    <property type="match status" value="1"/>
</dbReference>
<reference evidence="2 3" key="1">
    <citation type="submission" date="2009-06" db="EMBL/GenBank/DDBJ databases">
        <title>Complete sequence of Thermotogales bacterium TBF 19.5.1.</title>
        <authorList>
            <consortium name="US DOE Joint Genome Institute"/>
            <person name="Lucas S."/>
            <person name="Copeland A."/>
            <person name="Lapidus A."/>
            <person name="Glavina del Rio T."/>
            <person name="Tice H."/>
            <person name="Bruce D."/>
            <person name="Goodwin L."/>
            <person name="Pitluck S."/>
            <person name="Chertkov O."/>
            <person name="Brettin T."/>
            <person name="Detter J.C."/>
            <person name="Han C."/>
            <person name="Schmutz J."/>
            <person name="Larimer F."/>
            <person name="Land M."/>
            <person name="Hauser L."/>
            <person name="Kyrpides N."/>
            <person name="Ovchinnikova G."/>
            <person name="Noll K."/>
        </authorList>
    </citation>
    <scope>NUCLEOTIDE SEQUENCE [LARGE SCALE GENOMIC DNA]</scope>
    <source>
        <strain evidence="3">ATCC BAA-1733 / DSM 21960 / TBF 19.5.1</strain>
    </source>
</reference>
<evidence type="ECO:0000313" key="2">
    <source>
        <dbReference type="EMBL" id="ACR80097.1"/>
    </source>
</evidence>
<dbReference type="HOGENOM" id="CLU_157804_2_0_0"/>
<dbReference type="eggNOG" id="COG1358">
    <property type="taxonomic scope" value="Bacteria"/>
</dbReference>
<dbReference type="Gene3D" id="3.30.1330.30">
    <property type="match status" value="1"/>
</dbReference>
<dbReference type="KEGG" id="kol:Kole_1404"/>
<dbReference type="Pfam" id="PF01248">
    <property type="entry name" value="Ribosomal_L7Ae"/>
    <property type="match status" value="1"/>
</dbReference>
<protein>
    <submittedName>
        <fullName evidence="2">Ribosomal protein L7Ae/L30e/S12e/Gadd45</fullName>
    </submittedName>
</protein>